<organism evidence="1 2">
    <name type="scientific">Diphasiastrum complanatum</name>
    <name type="common">Issler's clubmoss</name>
    <name type="synonym">Lycopodium complanatum</name>
    <dbReference type="NCBI Taxonomy" id="34168"/>
    <lineage>
        <taxon>Eukaryota</taxon>
        <taxon>Viridiplantae</taxon>
        <taxon>Streptophyta</taxon>
        <taxon>Embryophyta</taxon>
        <taxon>Tracheophyta</taxon>
        <taxon>Lycopodiopsida</taxon>
        <taxon>Lycopodiales</taxon>
        <taxon>Lycopodiaceae</taxon>
        <taxon>Lycopodioideae</taxon>
        <taxon>Diphasiastrum</taxon>
    </lineage>
</organism>
<comment type="caution">
    <text evidence="1">The sequence shown here is derived from an EMBL/GenBank/DDBJ whole genome shotgun (WGS) entry which is preliminary data.</text>
</comment>
<evidence type="ECO:0000313" key="1">
    <source>
        <dbReference type="EMBL" id="KAJ7554641.1"/>
    </source>
</evidence>
<proteinExistence type="predicted"/>
<evidence type="ECO:0000313" key="2">
    <source>
        <dbReference type="Proteomes" id="UP001162992"/>
    </source>
</evidence>
<protein>
    <submittedName>
        <fullName evidence="1">Uncharacterized protein</fullName>
    </submittedName>
</protein>
<keyword evidence="2" id="KW-1185">Reference proteome</keyword>
<sequence>MAAKLRSLLSPPLLHLLLRTSSSSSSAVLTFQRALHSQMGAVVTLKSEVALKELHEAGLLRSQGLIGGKWMHAHDGRTLPVYNPATGELIINVPFMGEKETELAIDAAWDAFPSWSQKTALERSRFLYKWYELLVAKKEDLARLMTLEQGKPIKEALGEVLYGAGFVQLYAEEAKRVYGDIIPATLPDRRLFVLKQPVGVVGAITPWNFPLAMITRKVAPALASGCTVIVKPAELTPLTALAAAELALQAGIPPGVLNVVMGDAPQIGSALLESTKVRKITFTGSTAVGKKLMAGAAKTVKKVSLELGGNAPCIVFDDADIDVAVRGTLTSKYRNSGQTCVCINRVLVQDGIYDRFAEALKKAVLALQVGNGLDDGVTQGPLINEAAVKKVEAHVQDAVNKGANILTGGKRHSLGSTYYEPTIIGNATEDMLIMREEVFGPVAPLIRFKTEEDAIRIANSTEFGLASYLFTENMSRGWRVAEALEYGMVGFNEGSISTEVAPFGGVKQSGLGREGSKYGIDEYLEMKYICLGNMKV</sequence>
<name>A0ACC2DK22_DIPCM</name>
<dbReference type="Proteomes" id="UP001162992">
    <property type="component" value="Chromosome 5"/>
</dbReference>
<dbReference type="EMBL" id="CM055096">
    <property type="protein sequence ID" value="KAJ7554641.1"/>
    <property type="molecule type" value="Genomic_DNA"/>
</dbReference>
<accession>A0ACC2DK22</accession>
<gene>
    <name evidence="1" type="ORF">O6H91_05G001800</name>
</gene>
<reference evidence="2" key="1">
    <citation type="journal article" date="2024" name="Proc. Natl. Acad. Sci. U.S.A.">
        <title>Extraordinary preservation of gene collinearity over three hundred million years revealed in homosporous lycophytes.</title>
        <authorList>
            <person name="Li C."/>
            <person name="Wickell D."/>
            <person name="Kuo L.Y."/>
            <person name="Chen X."/>
            <person name="Nie B."/>
            <person name="Liao X."/>
            <person name="Peng D."/>
            <person name="Ji J."/>
            <person name="Jenkins J."/>
            <person name="Williams M."/>
            <person name="Shu S."/>
            <person name="Plott C."/>
            <person name="Barry K."/>
            <person name="Rajasekar S."/>
            <person name="Grimwood J."/>
            <person name="Han X."/>
            <person name="Sun S."/>
            <person name="Hou Z."/>
            <person name="He W."/>
            <person name="Dai G."/>
            <person name="Sun C."/>
            <person name="Schmutz J."/>
            <person name="Leebens-Mack J.H."/>
            <person name="Li F.W."/>
            <person name="Wang L."/>
        </authorList>
    </citation>
    <scope>NUCLEOTIDE SEQUENCE [LARGE SCALE GENOMIC DNA]</scope>
    <source>
        <strain evidence="2">cv. PW_Plant_1</strain>
    </source>
</reference>